<dbReference type="GO" id="GO:0016740">
    <property type="term" value="F:transferase activity"/>
    <property type="evidence" value="ECO:0007669"/>
    <property type="project" value="UniProtKB-KW"/>
</dbReference>
<dbReference type="Pfam" id="PF13230">
    <property type="entry name" value="GATase_4"/>
    <property type="match status" value="1"/>
</dbReference>
<sequence length="261" mass="27666">MCRHLVYLGAPDSPAELLLRAPHSLLRQSHAPHDMRCGGTVNVDGFGLGWYTSEGTPVRYRRTGPLWADESVPGLADSVRTTAFLAAVRSGTPGMPVSEATCAPFRSDRWLFSHNGVVTGWPDSVAGLAEKLPVTDLLRLEAPTDSALLWALLRDRLRGGQEPLAAVTGLVAEVARAAPGSRLNLLLTDGERAVATAWTHALSVRHTPDGVVVASEPCDGEPGWTAVPEGRALLVRRRGGIVTVETHPIDPADAEGSTAPS</sequence>
<feature type="domain" description="Glutamine amidotransferase type-2" evidence="3">
    <location>
        <begin position="2"/>
        <end position="261"/>
    </location>
</feature>
<proteinExistence type="inferred from homology"/>
<reference evidence="5" key="1">
    <citation type="submission" date="2016-10" db="EMBL/GenBank/DDBJ databases">
        <authorList>
            <person name="Varghese N."/>
            <person name="Submissions S."/>
        </authorList>
    </citation>
    <scope>NUCLEOTIDE SEQUENCE [LARGE SCALE GENOMIC DNA]</scope>
    <source>
        <strain evidence="5">CGMCC 4.5579</strain>
    </source>
</reference>
<organism evidence="4 5">
    <name type="scientific">Amycolatopsis arida</name>
    <dbReference type="NCBI Taxonomy" id="587909"/>
    <lineage>
        <taxon>Bacteria</taxon>
        <taxon>Bacillati</taxon>
        <taxon>Actinomycetota</taxon>
        <taxon>Actinomycetes</taxon>
        <taxon>Pseudonocardiales</taxon>
        <taxon>Pseudonocardiaceae</taxon>
        <taxon>Amycolatopsis</taxon>
    </lineage>
</organism>
<keyword evidence="2" id="KW-0378">Hydrolase</keyword>
<keyword evidence="5" id="KW-1185">Reference proteome</keyword>
<gene>
    <name evidence="2" type="primary">egtC</name>
    <name evidence="4" type="ORF">SAMN05421810_1107</name>
</gene>
<dbReference type="GO" id="GO:0016811">
    <property type="term" value="F:hydrolase activity, acting on carbon-nitrogen (but not peptide) bonds, in linear amides"/>
    <property type="evidence" value="ECO:0007669"/>
    <property type="project" value="UniProtKB-UniRule"/>
</dbReference>
<dbReference type="Gene3D" id="3.60.20.10">
    <property type="entry name" value="Glutamine Phosphoribosylpyrophosphate, subunit 1, domain 1"/>
    <property type="match status" value="1"/>
</dbReference>
<dbReference type="InterPro" id="IPR017932">
    <property type="entry name" value="GATase_2_dom"/>
</dbReference>
<dbReference type="CDD" id="cd01908">
    <property type="entry name" value="YafJ"/>
    <property type="match status" value="1"/>
</dbReference>
<accession>A0A1I5ZP31</accession>
<dbReference type="PANTHER" id="PTHR43187">
    <property type="entry name" value="GLUTAMINE AMIDOTRANSFERASE DUG3-RELATED"/>
    <property type="match status" value="1"/>
</dbReference>
<dbReference type="InterPro" id="IPR026869">
    <property type="entry name" value="EgtC-like"/>
</dbReference>
<name>A0A1I5ZP31_9PSEU</name>
<dbReference type="Proteomes" id="UP000198727">
    <property type="component" value="Unassembled WGS sequence"/>
</dbReference>
<dbReference type="InterPro" id="IPR017808">
    <property type="entry name" value="EgtC"/>
</dbReference>
<evidence type="ECO:0000256" key="1">
    <source>
        <dbReference type="ARBA" id="ARBA00022962"/>
    </source>
</evidence>
<dbReference type="PROSITE" id="PS51278">
    <property type="entry name" value="GATASE_TYPE_2"/>
    <property type="match status" value="1"/>
</dbReference>
<dbReference type="UniPathway" id="UPA01014"/>
<keyword evidence="4" id="KW-0808">Transferase</keyword>
<dbReference type="GO" id="GO:0052699">
    <property type="term" value="P:ergothioneine biosynthetic process"/>
    <property type="evidence" value="ECO:0007669"/>
    <property type="project" value="UniProtKB-UniRule"/>
</dbReference>
<dbReference type="InterPro" id="IPR029055">
    <property type="entry name" value="Ntn_hydrolases_N"/>
</dbReference>
<dbReference type="OrthoDB" id="9804310at2"/>
<dbReference type="EC" id="3.5.1.118" evidence="2"/>
<dbReference type="HAMAP" id="MF_02036">
    <property type="entry name" value="EgtC"/>
    <property type="match status" value="1"/>
</dbReference>
<dbReference type="AlphaFoldDB" id="A0A1I5ZP31"/>
<evidence type="ECO:0000256" key="2">
    <source>
        <dbReference type="HAMAP-Rule" id="MF_02036"/>
    </source>
</evidence>
<dbReference type="PANTHER" id="PTHR43187:SF2">
    <property type="entry name" value="GAMMA-GLUTAMYL-HERCYNYLCYSTEINE SULFOXIDE HYDROLASE"/>
    <property type="match status" value="1"/>
</dbReference>
<evidence type="ECO:0000313" key="5">
    <source>
        <dbReference type="Proteomes" id="UP000198727"/>
    </source>
</evidence>
<dbReference type="InterPro" id="IPR052373">
    <property type="entry name" value="Gamma-glu_amide_hydrolase"/>
</dbReference>
<protein>
    <recommendedName>
        <fullName evidence="2">Gamma-glutamyl-hercynylcysteine sulfoxide hydrolase</fullName>
        <ecNumber evidence="2">3.5.1.118</ecNumber>
    </recommendedName>
    <alternativeName>
        <fullName evidence="2">Gamma-glutamyl hercynylcysteine S-oxide hydrolase</fullName>
    </alternativeName>
</protein>
<dbReference type="RefSeq" id="WP_092534574.1">
    <property type="nucleotide sequence ID" value="NZ_FOWW01000010.1"/>
</dbReference>
<evidence type="ECO:0000313" key="4">
    <source>
        <dbReference type="EMBL" id="SFQ58150.1"/>
    </source>
</evidence>
<dbReference type="InterPro" id="IPR032889">
    <property type="entry name" value="EgtC_Actinobacteria"/>
</dbReference>
<comment type="catalytic activity">
    <reaction evidence="2">
        <text>gamma-L-glutamyl-hercynylcysteine S-oxide + H2O = S-(hercyn-2-yl)-L-cysteine S-oxide + L-glutamate</text>
        <dbReference type="Rhea" id="RHEA:42684"/>
        <dbReference type="ChEBI" id="CHEBI:15377"/>
        <dbReference type="ChEBI" id="CHEBI:29985"/>
        <dbReference type="ChEBI" id="CHEBI:82703"/>
        <dbReference type="ChEBI" id="CHEBI:82706"/>
        <dbReference type="EC" id="3.5.1.118"/>
    </reaction>
</comment>
<dbReference type="SUPFAM" id="SSF56235">
    <property type="entry name" value="N-terminal nucleophile aminohydrolases (Ntn hydrolases)"/>
    <property type="match status" value="1"/>
</dbReference>
<dbReference type="NCBIfam" id="TIGR03442">
    <property type="entry name" value="ergothioneine biosynthesis protein EgtC"/>
    <property type="match status" value="1"/>
</dbReference>
<dbReference type="EMBL" id="FOWW01000010">
    <property type="protein sequence ID" value="SFQ58150.1"/>
    <property type="molecule type" value="Genomic_DNA"/>
</dbReference>
<dbReference type="STRING" id="587909.SAMN05421810_1107"/>
<keyword evidence="1 2" id="KW-0315">Glutamine amidotransferase</keyword>
<comment type="pathway">
    <text evidence="2">Amino-acid biosynthesis; ergothioneine biosynthesis.</text>
</comment>
<evidence type="ECO:0000259" key="3">
    <source>
        <dbReference type="PROSITE" id="PS51278"/>
    </source>
</evidence>
<comment type="function">
    <text evidence="2">Catalyzes the hydrolysis of the gamma-glutamyl amide bond of hercynyl-gamma-L-glutamyl-L-cysteine sulfoxide to produce hercynylcysteine sulfoxide, a step in the biosynthesis pathway of ergothioneine.</text>
</comment>